<dbReference type="SUPFAM" id="SSF53474">
    <property type="entry name" value="alpha/beta-Hydrolases"/>
    <property type="match status" value="1"/>
</dbReference>
<proteinExistence type="predicted"/>
<dbReference type="InterPro" id="IPR000801">
    <property type="entry name" value="Esterase-like"/>
</dbReference>
<dbReference type="EMBL" id="JAVRQU010000014">
    <property type="protein sequence ID" value="KAK5695518.1"/>
    <property type="molecule type" value="Genomic_DNA"/>
</dbReference>
<accession>A0AAN7ZYM2</accession>
<dbReference type="InterPro" id="IPR050583">
    <property type="entry name" value="Mycobacterial_A85_antigen"/>
</dbReference>
<feature type="signal peptide" evidence="1">
    <location>
        <begin position="1"/>
        <end position="19"/>
    </location>
</feature>
<feature type="chain" id="PRO_5043002478" evidence="1">
    <location>
        <begin position="20"/>
        <end position="464"/>
    </location>
</feature>
<gene>
    <name evidence="2" type="ORF">LTR97_009027</name>
</gene>
<evidence type="ECO:0000313" key="3">
    <source>
        <dbReference type="Proteomes" id="UP001310594"/>
    </source>
</evidence>
<dbReference type="PANTHER" id="PTHR48098">
    <property type="entry name" value="ENTEROCHELIN ESTERASE-RELATED"/>
    <property type="match status" value="1"/>
</dbReference>
<protein>
    <submittedName>
        <fullName evidence="2">Uncharacterized protein</fullName>
    </submittedName>
</protein>
<sequence>MRLLQQLATLAAVAGTATASVSVKYTGQAPTGYSVTFKYTNATAQKVQIAGGLLPFTDQFRTTPAFSAAYDPHEYRPGDFFVAGLNVNTTGNLGPQGNFTGFYMNDTGNGEWEWTAPFPSGTYSYAYIIDCDQGPKCATTEPGQVVPPLTFYNDPDNQPFQNDHLQFNHSIFQVPFDRQFQYYPALNLDFDYALPVPAAHQGKALAVNYSSPGSTYPAPDVHNLALYLPPGYDANCTTPYPVLYLSHGGGGTAFDWPNLAKAFNIIDNLIYGEWIPPTIVVCPEFYNLGCPDAGFGSPELMICVRENYLSTLLPFIESTYRASSDPNERAFAGLSLGSELTYEMYINATETFGYYGHFSGAKGPASSDTNVAGYISNVSVAANPSLADRGVFVGFGNFDIAFSDCRSLELALELAGVGFLSRFVPWGSHYWNTWQDTLWYFGRTALWKPRPFTVETARRGRVVY</sequence>
<comment type="caution">
    <text evidence="2">The sequence shown here is derived from an EMBL/GenBank/DDBJ whole genome shotgun (WGS) entry which is preliminary data.</text>
</comment>
<keyword evidence="1" id="KW-0732">Signal</keyword>
<reference evidence="2" key="1">
    <citation type="submission" date="2023-08" db="EMBL/GenBank/DDBJ databases">
        <title>Black Yeasts Isolated from many extreme environments.</title>
        <authorList>
            <person name="Coleine C."/>
            <person name="Stajich J.E."/>
            <person name="Selbmann L."/>
        </authorList>
    </citation>
    <scope>NUCLEOTIDE SEQUENCE</scope>
    <source>
        <strain evidence="2">CCFEE 5810</strain>
    </source>
</reference>
<dbReference type="AlphaFoldDB" id="A0AAN7ZYM2"/>
<evidence type="ECO:0000313" key="2">
    <source>
        <dbReference type="EMBL" id="KAK5695518.1"/>
    </source>
</evidence>
<dbReference type="Gene3D" id="3.40.50.1820">
    <property type="entry name" value="alpha/beta hydrolase"/>
    <property type="match status" value="1"/>
</dbReference>
<dbReference type="InterPro" id="IPR029058">
    <property type="entry name" value="AB_hydrolase_fold"/>
</dbReference>
<dbReference type="Proteomes" id="UP001310594">
    <property type="component" value="Unassembled WGS sequence"/>
</dbReference>
<organism evidence="2 3">
    <name type="scientific">Elasticomyces elasticus</name>
    <dbReference type="NCBI Taxonomy" id="574655"/>
    <lineage>
        <taxon>Eukaryota</taxon>
        <taxon>Fungi</taxon>
        <taxon>Dikarya</taxon>
        <taxon>Ascomycota</taxon>
        <taxon>Pezizomycotina</taxon>
        <taxon>Dothideomycetes</taxon>
        <taxon>Dothideomycetidae</taxon>
        <taxon>Mycosphaerellales</taxon>
        <taxon>Teratosphaeriaceae</taxon>
        <taxon>Elasticomyces</taxon>
    </lineage>
</organism>
<dbReference type="Pfam" id="PF00756">
    <property type="entry name" value="Esterase"/>
    <property type="match status" value="1"/>
</dbReference>
<name>A0AAN7ZYM2_9PEZI</name>
<evidence type="ECO:0000256" key="1">
    <source>
        <dbReference type="SAM" id="SignalP"/>
    </source>
</evidence>